<dbReference type="SMART" id="SM00382">
    <property type="entry name" value="AAA"/>
    <property type="match status" value="1"/>
</dbReference>
<dbReference type="SUPFAM" id="SSF52540">
    <property type="entry name" value="P-loop containing nucleoside triphosphate hydrolases"/>
    <property type="match status" value="1"/>
</dbReference>
<dbReference type="InterPro" id="IPR047641">
    <property type="entry name" value="ABC_transpr_MalK/UgpC-like"/>
</dbReference>
<keyword evidence="3" id="KW-0547">Nucleotide-binding</keyword>
<dbReference type="InterPro" id="IPR027417">
    <property type="entry name" value="P-loop_NTPase"/>
</dbReference>
<evidence type="ECO:0000313" key="7">
    <source>
        <dbReference type="EMBL" id="MFB9769074.1"/>
    </source>
</evidence>
<keyword evidence="1" id="KW-0813">Transport</keyword>
<name>A0ABV5WSD6_9LACO</name>
<evidence type="ECO:0000256" key="4">
    <source>
        <dbReference type="ARBA" id="ARBA00022840"/>
    </source>
</evidence>
<dbReference type="GO" id="GO:0005524">
    <property type="term" value="F:ATP binding"/>
    <property type="evidence" value="ECO:0007669"/>
    <property type="project" value="UniProtKB-KW"/>
</dbReference>
<proteinExistence type="predicted"/>
<evidence type="ECO:0000259" key="6">
    <source>
        <dbReference type="PROSITE" id="PS50893"/>
    </source>
</evidence>
<dbReference type="InterPro" id="IPR017871">
    <property type="entry name" value="ABC_transporter-like_CS"/>
</dbReference>
<keyword evidence="5" id="KW-0472">Membrane</keyword>
<evidence type="ECO:0000256" key="1">
    <source>
        <dbReference type="ARBA" id="ARBA00022448"/>
    </source>
</evidence>
<dbReference type="InterPro" id="IPR003439">
    <property type="entry name" value="ABC_transporter-like_ATP-bd"/>
</dbReference>
<accession>A0ABV5WSD6</accession>
<keyword evidence="8" id="KW-1185">Reference proteome</keyword>
<protein>
    <submittedName>
        <fullName evidence="7">ABC transporter ATP-binding protein</fullName>
    </submittedName>
</protein>
<sequence>MEVNLKHLNLTYPGQQPLFQNLTCTLADGELVALVGPSGSGKTTLLNVLAGILTPDAGQVVFDGTDVTRATLQRRNIGMVFQDYALYPHLSVLDNIAFPLKMAHVKKRLRYQRARQLAELVAITPQLAKYPAQLSGGQQQRVALARALIKQPAVLLLDEPLSNLDANLRVALRTMIRRIQRQTHVTTVFVTHDQNDALQIADRIIVLNHGKIQQMATTTELYQRPQNQFVAQFIGQPRINLIPMTAVRPYFAVQLAPTLLANAVTVGIRPEALESATTTATTLAQLPVRLVAQWSVGKEQLTTVQFAQTTLISTAVPATTQPLTTTLAVRANGCYFFDAEGNRLEMGVPHA</sequence>
<dbReference type="Gene3D" id="2.40.50.140">
    <property type="entry name" value="Nucleic acid-binding proteins"/>
    <property type="match status" value="1"/>
</dbReference>
<evidence type="ECO:0000256" key="5">
    <source>
        <dbReference type="ARBA" id="ARBA00023136"/>
    </source>
</evidence>
<keyword evidence="4 7" id="KW-0067">ATP-binding</keyword>
<dbReference type="RefSeq" id="WP_137642439.1">
    <property type="nucleotide sequence ID" value="NZ_BJEA01000008.1"/>
</dbReference>
<comment type="caution">
    <text evidence="7">The sequence shown here is derived from an EMBL/GenBank/DDBJ whole genome shotgun (WGS) entry which is preliminary data.</text>
</comment>
<evidence type="ECO:0000313" key="8">
    <source>
        <dbReference type="Proteomes" id="UP001589691"/>
    </source>
</evidence>
<gene>
    <name evidence="7" type="ORF">ACFFLI_04185</name>
</gene>
<organism evidence="7 8">
    <name type="scientific">Lactiplantibacillus modestisalitolerans</name>
    <dbReference type="NCBI Taxonomy" id="1457219"/>
    <lineage>
        <taxon>Bacteria</taxon>
        <taxon>Bacillati</taxon>
        <taxon>Bacillota</taxon>
        <taxon>Bacilli</taxon>
        <taxon>Lactobacillales</taxon>
        <taxon>Lactobacillaceae</taxon>
        <taxon>Lactiplantibacillus</taxon>
    </lineage>
</organism>
<dbReference type="InterPro" id="IPR015853">
    <property type="entry name" value="ABC_transpr_FbpC"/>
</dbReference>
<dbReference type="Proteomes" id="UP001589691">
    <property type="component" value="Unassembled WGS sequence"/>
</dbReference>
<feature type="domain" description="ABC transporter" evidence="6">
    <location>
        <begin position="3"/>
        <end position="234"/>
    </location>
</feature>
<evidence type="ECO:0000256" key="3">
    <source>
        <dbReference type="ARBA" id="ARBA00022741"/>
    </source>
</evidence>
<dbReference type="EMBL" id="JBHLZY010000009">
    <property type="protein sequence ID" value="MFB9769074.1"/>
    <property type="molecule type" value="Genomic_DNA"/>
</dbReference>
<dbReference type="InterPro" id="IPR008995">
    <property type="entry name" value="Mo/tungstate-bd_C_term_dom"/>
</dbReference>
<keyword evidence="2" id="KW-1003">Cell membrane</keyword>
<dbReference type="InterPro" id="IPR003593">
    <property type="entry name" value="AAA+_ATPase"/>
</dbReference>
<dbReference type="Gene3D" id="3.40.50.300">
    <property type="entry name" value="P-loop containing nucleotide triphosphate hydrolases"/>
    <property type="match status" value="1"/>
</dbReference>
<dbReference type="Pfam" id="PF00005">
    <property type="entry name" value="ABC_tran"/>
    <property type="match status" value="1"/>
</dbReference>
<reference evidence="7 8" key="1">
    <citation type="submission" date="2024-09" db="EMBL/GenBank/DDBJ databases">
        <authorList>
            <person name="Sun Q."/>
            <person name="Mori K."/>
        </authorList>
    </citation>
    <scope>NUCLEOTIDE SEQUENCE [LARGE SCALE GENOMIC DNA]</scope>
    <source>
        <strain evidence="7 8">TBRC 4576</strain>
    </source>
</reference>
<dbReference type="CDD" id="cd03259">
    <property type="entry name" value="ABC_Carb_Solutes_like"/>
    <property type="match status" value="1"/>
</dbReference>
<dbReference type="PROSITE" id="PS00211">
    <property type="entry name" value="ABC_TRANSPORTER_1"/>
    <property type="match status" value="1"/>
</dbReference>
<evidence type="ECO:0000256" key="2">
    <source>
        <dbReference type="ARBA" id="ARBA00022475"/>
    </source>
</evidence>
<dbReference type="SUPFAM" id="SSF50331">
    <property type="entry name" value="MOP-like"/>
    <property type="match status" value="1"/>
</dbReference>
<dbReference type="PROSITE" id="PS50893">
    <property type="entry name" value="ABC_TRANSPORTER_2"/>
    <property type="match status" value="1"/>
</dbReference>
<dbReference type="PANTHER" id="PTHR43875">
    <property type="entry name" value="MALTODEXTRIN IMPORT ATP-BINDING PROTEIN MSMX"/>
    <property type="match status" value="1"/>
</dbReference>
<dbReference type="PANTHER" id="PTHR43875:SF1">
    <property type="entry name" value="OSMOPROTECTIVE COMPOUNDS UPTAKE ATP-BINDING PROTEIN GGTA"/>
    <property type="match status" value="1"/>
</dbReference>
<dbReference type="Gene3D" id="2.40.50.100">
    <property type="match status" value="1"/>
</dbReference>
<dbReference type="InterPro" id="IPR012340">
    <property type="entry name" value="NA-bd_OB-fold"/>
</dbReference>